<evidence type="ECO:0000256" key="1">
    <source>
        <dbReference type="SAM" id="Phobius"/>
    </source>
</evidence>
<accession>A0A484F7X8</accession>
<evidence type="ECO:0000313" key="3">
    <source>
        <dbReference type="Proteomes" id="UP000294855"/>
    </source>
</evidence>
<dbReference type="EMBL" id="SNYS01000005">
    <property type="protein sequence ID" value="TDQ71026.1"/>
    <property type="molecule type" value="Genomic_DNA"/>
</dbReference>
<evidence type="ECO:0000313" key="2">
    <source>
        <dbReference type="EMBL" id="TDQ71026.1"/>
    </source>
</evidence>
<keyword evidence="1" id="KW-0812">Transmembrane</keyword>
<dbReference type="InterPro" id="IPR025962">
    <property type="entry name" value="SdpI/YhfL"/>
</dbReference>
<dbReference type="Proteomes" id="UP000294855">
    <property type="component" value="Unassembled WGS sequence"/>
</dbReference>
<comment type="caution">
    <text evidence="2">The sequence shown here is derived from an EMBL/GenBank/DDBJ whole genome shotgun (WGS) entry which is preliminary data.</text>
</comment>
<organism evidence="2 3">
    <name type="scientific">Methanimicrococcus blatticola</name>
    <dbReference type="NCBI Taxonomy" id="91560"/>
    <lineage>
        <taxon>Archaea</taxon>
        <taxon>Methanobacteriati</taxon>
        <taxon>Methanobacteriota</taxon>
        <taxon>Stenosarchaea group</taxon>
        <taxon>Methanomicrobia</taxon>
        <taxon>Methanosarcinales</taxon>
        <taxon>Methanosarcinaceae</taxon>
        <taxon>Methanimicrococcus</taxon>
    </lineage>
</organism>
<keyword evidence="1" id="KW-0472">Membrane</keyword>
<feature type="transmembrane region" description="Helical" evidence="1">
    <location>
        <begin position="86"/>
        <end position="108"/>
    </location>
</feature>
<proteinExistence type="predicted"/>
<feature type="transmembrane region" description="Helical" evidence="1">
    <location>
        <begin position="6"/>
        <end position="23"/>
    </location>
</feature>
<feature type="transmembrane region" description="Helical" evidence="1">
    <location>
        <begin position="59"/>
        <end position="80"/>
    </location>
</feature>
<name>A0A484F7X8_9EURY</name>
<reference evidence="2 3" key="1">
    <citation type="submission" date="2019-03" db="EMBL/GenBank/DDBJ databases">
        <title>Genomic Encyclopedia of Type Strains, Phase IV (KMG-IV): sequencing the most valuable type-strain genomes for metagenomic binning, comparative biology and taxonomic classification.</title>
        <authorList>
            <person name="Goeker M."/>
        </authorList>
    </citation>
    <scope>NUCLEOTIDE SEQUENCE [LARGE SCALE GENOMIC DNA]</scope>
    <source>
        <strain evidence="2 3">DSM 13328</strain>
    </source>
</reference>
<protein>
    <submittedName>
        <fullName evidence="2">SdpI/YhfL family protein</fullName>
    </submittedName>
</protein>
<dbReference type="AlphaFoldDB" id="A0A484F7X8"/>
<gene>
    <name evidence="2" type="ORF">C7391_0125</name>
</gene>
<sequence>MNFLYIITIFLLPVMMIGMGFLWRKNGPKQINSLYGYRTTQSMTSRETWDFAHIYAGKIYLRTGIVFFILTLLICIYFWSADDDTAGIVSVIVMTIQLIIFILTIPITESALKKNFDKNGKRNPENHLKNNSK</sequence>
<keyword evidence="1" id="KW-1133">Transmembrane helix</keyword>
<keyword evidence="3" id="KW-1185">Reference proteome</keyword>
<dbReference type="Pfam" id="PF13630">
    <property type="entry name" value="SdpI"/>
    <property type="match status" value="1"/>
</dbReference>